<feature type="chain" id="PRO_5045730028" evidence="1">
    <location>
        <begin position="29"/>
        <end position="170"/>
    </location>
</feature>
<evidence type="ECO:0000256" key="1">
    <source>
        <dbReference type="SAM" id="SignalP"/>
    </source>
</evidence>
<dbReference type="SUPFAM" id="SSF54427">
    <property type="entry name" value="NTF2-like"/>
    <property type="match status" value="1"/>
</dbReference>
<evidence type="ECO:0000313" key="3">
    <source>
        <dbReference type="EMBL" id="MFC0253618.1"/>
    </source>
</evidence>
<keyword evidence="4" id="KW-1185">Reference proteome</keyword>
<comment type="caution">
    <text evidence="3">The sequence shown here is derived from an EMBL/GenBank/DDBJ whole genome shotgun (WGS) entry which is preliminary data.</text>
</comment>
<sequence>MTRLSVHSFAHLLAAAFLFLNLGGVAHADTDAAFTKQVNAFVDEWHDDAANARMAYFDKIAKDGVYIGTDRTELWRRDEFKAWAKKYFDRKSAWSFKATRRNVYASGDKSLIWFDELLDTPNMGPCMASGVIRKTAKGFEIVHYQLSMAVPNEVADKVTRLIAEHEKAGK</sequence>
<gene>
    <name evidence="3" type="ORF">ACFFJK_17100</name>
</gene>
<keyword evidence="1" id="KW-0732">Signal</keyword>
<proteinExistence type="predicted"/>
<dbReference type="Proteomes" id="UP001589773">
    <property type="component" value="Unassembled WGS sequence"/>
</dbReference>
<feature type="domain" description="SnoaL-like" evidence="2">
    <location>
        <begin position="38"/>
        <end position="151"/>
    </location>
</feature>
<accession>A0ABV6FJA9</accession>
<organism evidence="3 4">
    <name type="scientific">Massilia consociata</name>
    <dbReference type="NCBI Taxonomy" id="760117"/>
    <lineage>
        <taxon>Bacteria</taxon>
        <taxon>Pseudomonadati</taxon>
        <taxon>Pseudomonadota</taxon>
        <taxon>Betaproteobacteria</taxon>
        <taxon>Burkholderiales</taxon>
        <taxon>Oxalobacteraceae</taxon>
        <taxon>Telluria group</taxon>
        <taxon>Massilia</taxon>
    </lineage>
</organism>
<dbReference type="RefSeq" id="WP_379680736.1">
    <property type="nucleotide sequence ID" value="NZ_JBHLWP010000015.1"/>
</dbReference>
<name>A0ABV6FJA9_9BURK</name>
<dbReference type="Pfam" id="PF13474">
    <property type="entry name" value="SnoaL_3"/>
    <property type="match status" value="1"/>
</dbReference>
<reference evidence="3 4" key="1">
    <citation type="submission" date="2024-09" db="EMBL/GenBank/DDBJ databases">
        <authorList>
            <person name="Sun Q."/>
            <person name="Mori K."/>
        </authorList>
    </citation>
    <scope>NUCLEOTIDE SEQUENCE [LARGE SCALE GENOMIC DNA]</scope>
    <source>
        <strain evidence="3 4">CCM 7792</strain>
    </source>
</reference>
<dbReference type="InterPro" id="IPR032710">
    <property type="entry name" value="NTF2-like_dom_sf"/>
</dbReference>
<evidence type="ECO:0000313" key="4">
    <source>
        <dbReference type="Proteomes" id="UP001589773"/>
    </source>
</evidence>
<protein>
    <submittedName>
        <fullName evidence="3">Nuclear transport factor 2 family protein</fullName>
    </submittedName>
</protein>
<dbReference type="EMBL" id="JBHLWP010000015">
    <property type="protein sequence ID" value="MFC0253618.1"/>
    <property type="molecule type" value="Genomic_DNA"/>
</dbReference>
<evidence type="ECO:0000259" key="2">
    <source>
        <dbReference type="Pfam" id="PF13474"/>
    </source>
</evidence>
<feature type="signal peptide" evidence="1">
    <location>
        <begin position="1"/>
        <end position="28"/>
    </location>
</feature>
<dbReference type="InterPro" id="IPR037401">
    <property type="entry name" value="SnoaL-like"/>
</dbReference>